<dbReference type="GO" id="GO:0005576">
    <property type="term" value="C:extracellular region"/>
    <property type="evidence" value="ECO:0007669"/>
    <property type="project" value="UniProtKB-SubCell"/>
</dbReference>
<evidence type="ECO:0000256" key="2">
    <source>
        <dbReference type="ARBA" id="ARBA00010400"/>
    </source>
</evidence>
<name>A0A9W6U370_9STRA</name>
<evidence type="ECO:0000313" key="6">
    <source>
        <dbReference type="EMBL" id="GMF25138.1"/>
    </source>
</evidence>
<comment type="similarity">
    <text evidence="2 5">Belongs to the RxLR effector family.</text>
</comment>
<sequence>MHLHYILLVALATLVGSSNFASADLQQAPFTKRVFALDDGVASTQQGDVAKRSLRIHEATDNSDDVFIKESEDEERGVFTTLRLKYWLAQGIDPLEVYKKLGLKGLGQEAWKNKNYPKYIAYSKKWWNNQ</sequence>
<protein>
    <recommendedName>
        <fullName evidence="5">RxLR effector protein</fullName>
    </recommendedName>
</protein>
<comment type="subcellular location">
    <subcellularLocation>
        <location evidence="1 5">Secreted</location>
    </subcellularLocation>
</comment>
<keyword evidence="7" id="KW-1185">Reference proteome</keyword>
<comment type="domain">
    <text evidence="5">The RxLR-dEER motif acts to carry the protein into the host cell cytoplasm through binding to cell surface phosphatidylinositol-3-phosphate.</text>
</comment>
<evidence type="ECO:0000256" key="1">
    <source>
        <dbReference type="ARBA" id="ARBA00004613"/>
    </source>
</evidence>
<comment type="caution">
    <text evidence="6">The sequence shown here is derived from an EMBL/GenBank/DDBJ whole genome shotgun (WGS) entry which is preliminary data.</text>
</comment>
<reference evidence="6" key="1">
    <citation type="submission" date="2023-04" db="EMBL/GenBank/DDBJ databases">
        <title>Phytophthora lilii NBRC 32176.</title>
        <authorList>
            <person name="Ichikawa N."/>
            <person name="Sato H."/>
            <person name="Tonouchi N."/>
        </authorList>
    </citation>
    <scope>NUCLEOTIDE SEQUENCE</scope>
    <source>
        <strain evidence="6">NBRC 32176</strain>
    </source>
</reference>
<dbReference type="AlphaFoldDB" id="A0A9W6U370"/>
<evidence type="ECO:0000256" key="5">
    <source>
        <dbReference type="RuleBase" id="RU367124"/>
    </source>
</evidence>
<dbReference type="Proteomes" id="UP001165083">
    <property type="component" value="Unassembled WGS sequence"/>
</dbReference>
<dbReference type="EMBL" id="BSXW01000542">
    <property type="protein sequence ID" value="GMF25138.1"/>
    <property type="molecule type" value="Genomic_DNA"/>
</dbReference>
<evidence type="ECO:0000256" key="4">
    <source>
        <dbReference type="ARBA" id="ARBA00022729"/>
    </source>
</evidence>
<evidence type="ECO:0000313" key="7">
    <source>
        <dbReference type="Proteomes" id="UP001165083"/>
    </source>
</evidence>
<proteinExistence type="inferred from homology"/>
<gene>
    <name evidence="6" type="ORF">Plil01_001034900</name>
</gene>
<keyword evidence="4 5" id="KW-0732">Signal</keyword>
<organism evidence="6 7">
    <name type="scientific">Phytophthora lilii</name>
    <dbReference type="NCBI Taxonomy" id="2077276"/>
    <lineage>
        <taxon>Eukaryota</taxon>
        <taxon>Sar</taxon>
        <taxon>Stramenopiles</taxon>
        <taxon>Oomycota</taxon>
        <taxon>Peronosporomycetes</taxon>
        <taxon>Peronosporales</taxon>
        <taxon>Peronosporaceae</taxon>
        <taxon>Phytophthora</taxon>
    </lineage>
</organism>
<feature type="signal peptide" evidence="5">
    <location>
        <begin position="1"/>
        <end position="17"/>
    </location>
</feature>
<dbReference type="OrthoDB" id="126128at2759"/>
<feature type="chain" id="PRO_5041017473" description="RxLR effector protein" evidence="5">
    <location>
        <begin position="18"/>
        <end position="130"/>
    </location>
</feature>
<comment type="function">
    <text evidence="5">Effector that suppresses plant defense responses during pathogen infection.</text>
</comment>
<evidence type="ECO:0000256" key="3">
    <source>
        <dbReference type="ARBA" id="ARBA00022525"/>
    </source>
</evidence>
<accession>A0A9W6U370</accession>
<dbReference type="Pfam" id="PF16810">
    <property type="entry name" value="RXLR"/>
    <property type="match status" value="1"/>
</dbReference>
<keyword evidence="3 5" id="KW-0964">Secreted</keyword>
<dbReference type="InterPro" id="IPR031825">
    <property type="entry name" value="RXLR"/>
</dbReference>